<evidence type="ECO:0000256" key="1">
    <source>
        <dbReference type="SAM" id="MobiDB-lite"/>
    </source>
</evidence>
<name>X6LZN8_RETFI</name>
<gene>
    <name evidence="2" type="ORF">RFI_30762</name>
</gene>
<dbReference type="EMBL" id="ASPP01026954">
    <property type="protein sequence ID" value="ETO06627.1"/>
    <property type="molecule type" value="Genomic_DNA"/>
</dbReference>
<sequence length="153" mass="17472">MGIQKKQATIRKVNDEEKKKDNEQIEKVRTLRSLASLNTDEDAVHYLNEHQWDLEKAAEAVFALNSDPQITMKNKKVDSALILLLLPDNTTHTFDMQASQTFWELYGQTLRVAPELRRKNFTFVLPDGVALQENEFNQTLEHCGCAPEGSVKV</sequence>
<feature type="non-terminal residue" evidence="2">
    <location>
        <position position="153"/>
    </location>
</feature>
<protein>
    <submittedName>
        <fullName evidence="2">Uncharacterized protein</fullName>
    </submittedName>
</protein>
<evidence type="ECO:0000313" key="2">
    <source>
        <dbReference type="EMBL" id="ETO06627.1"/>
    </source>
</evidence>
<dbReference type="Proteomes" id="UP000023152">
    <property type="component" value="Unassembled WGS sequence"/>
</dbReference>
<keyword evidence="3" id="KW-1185">Reference proteome</keyword>
<evidence type="ECO:0000313" key="3">
    <source>
        <dbReference type="Proteomes" id="UP000023152"/>
    </source>
</evidence>
<comment type="caution">
    <text evidence="2">The sequence shown here is derived from an EMBL/GenBank/DDBJ whole genome shotgun (WGS) entry which is preliminary data.</text>
</comment>
<dbReference type="Gene3D" id="1.10.8.10">
    <property type="entry name" value="DNA helicase RuvA subunit, C-terminal domain"/>
    <property type="match status" value="1"/>
</dbReference>
<reference evidence="2 3" key="1">
    <citation type="journal article" date="2013" name="Curr. Biol.">
        <title>The Genome of the Foraminiferan Reticulomyxa filosa.</title>
        <authorList>
            <person name="Glockner G."/>
            <person name="Hulsmann N."/>
            <person name="Schleicher M."/>
            <person name="Noegel A.A."/>
            <person name="Eichinger L."/>
            <person name="Gallinger C."/>
            <person name="Pawlowski J."/>
            <person name="Sierra R."/>
            <person name="Euteneuer U."/>
            <person name="Pillet L."/>
            <person name="Moustafa A."/>
            <person name="Platzer M."/>
            <person name="Groth M."/>
            <person name="Szafranski K."/>
            <person name="Schliwa M."/>
        </authorList>
    </citation>
    <scope>NUCLEOTIDE SEQUENCE [LARGE SCALE GENOMIC DNA]</scope>
</reference>
<accession>X6LZN8</accession>
<organism evidence="2 3">
    <name type="scientific">Reticulomyxa filosa</name>
    <dbReference type="NCBI Taxonomy" id="46433"/>
    <lineage>
        <taxon>Eukaryota</taxon>
        <taxon>Sar</taxon>
        <taxon>Rhizaria</taxon>
        <taxon>Retaria</taxon>
        <taxon>Foraminifera</taxon>
        <taxon>Monothalamids</taxon>
        <taxon>Reticulomyxidae</taxon>
        <taxon>Reticulomyxa</taxon>
    </lineage>
</organism>
<dbReference type="Pfam" id="PF14555">
    <property type="entry name" value="UBA_4"/>
    <property type="match status" value="1"/>
</dbReference>
<dbReference type="CDD" id="cd14273">
    <property type="entry name" value="UBA_TAP-C_like"/>
    <property type="match status" value="1"/>
</dbReference>
<dbReference type="AlphaFoldDB" id="X6LZN8"/>
<proteinExistence type="predicted"/>
<feature type="compositionally biased region" description="Basic and acidic residues" evidence="1">
    <location>
        <begin position="12"/>
        <end position="21"/>
    </location>
</feature>
<feature type="region of interest" description="Disordered" evidence="1">
    <location>
        <begin position="1"/>
        <end position="21"/>
    </location>
</feature>